<gene>
    <name evidence="5" type="primary">LOC113473444</name>
</gene>
<protein>
    <submittedName>
        <fullName evidence="5">Uncharacterized protein LOC113473444</fullName>
    </submittedName>
</protein>
<dbReference type="GO" id="GO:0006396">
    <property type="term" value="P:RNA processing"/>
    <property type="evidence" value="ECO:0007669"/>
    <property type="project" value="InterPro"/>
</dbReference>
<evidence type="ECO:0000259" key="3">
    <source>
        <dbReference type="PROSITE" id="PS50142"/>
    </source>
</evidence>
<reference evidence="5" key="1">
    <citation type="submission" date="2025-08" db="UniProtKB">
        <authorList>
            <consortium name="RefSeq"/>
        </authorList>
    </citation>
    <scope>IDENTIFICATION</scope>
</reference>
<dbReference type="InterPro" id="IPR036389">
    <property type="entry name" value="RNase_III_sf"/>
</dbReference>
<accession>A0A3Q0JKI5</accession>
<dbReference type="STRING" id="121845.A0A3Q0JKI5"/>
<keyword evidence="4" id="KW-1185">Reference proteome</keyword>
<dbReference type="SUPFAM" id="SSF69065">
    <property type="entry name" value="RNase III domain-like"/>
    <property type="match status" value="1"/>
</dbReference>
<keyword evidence="2" id="KW-0732">Signal</keyword>
<evidence type="ECO:0000313" key="5">
    <source>
        <dbReference type="RefSeq" id="XP_026688866.1"/>
    </source>
</evidence>
<organism evidence="4 5">
    <name type="scientific">Diaphorina citri</name>
    <name type="common">Asian citrus psyllid</name>
    <dbReference type="NCBI Taxonomy" id="121845"/>
    <lineage>
        <taxon>Eukaryota</taxon>
        <taxon>Metazoa</taxon>
        <taxon>Ecdysozoa</taxon>
        <taxon>Arthropoda</taxon>
        <taxon>Hexapoda</taxon>
        <taxon>Insecta</taxon>
        <taxon>Pterygota</taxon>
        <taxon>Neoptera</taxon>
        <taxon>Paraneoptera</taxon>
        <taxon>Hemiptera</taxon>
        <taxon>Sternorrhyncha</taxon>
        <taxon>Psylloidea</taxon>
        <taxon>Psyllidae</taxon>
        <taxon>Diaphorininae</taxon>
        <taxon>Diaphorina</taxon>
    </lineage>
</organism>
<feature type="non-terminal residue" evidence="5">
    <location>
        <position position="102"/>
    </location>
</feature>
<dbReference type="Pfam" id="PF00636">
    <property type="entry name" value="Ribonuclease_3"/>
    <property type="match status" value="1"/>
</dbReference>
<feature type="signal peptide" evidence="2">
    <location>
        <begin position="1"/>
        <end position="29"/>
    </location>
</feature>
<dbReference type="PROSITE" id="PS50142">
    <property type="entry name" value="RNASE_3_2"/>
    <property type="match status" value="1"/>
</dbReference>
<dbReference type="AlphaFoldDB" id="A0A3Q0JKI5"/>
<dbReference type="PANTHER" id="PTHR14950">
    <property type="entry name" value="DICER-RELATED"/>
    <property type="match status" value="1"/>
</dbReference>
<dbReference type="PANTHER" id="PTHR14950:SF37">
    <property type="entry name" value="ENDORIBONUCLEASE DICER"/>
    <property type="match status" value="1"/>
</dbReference>
<evidence type="ECO:0000256" key="2">
    <source>
        <dbReference type="SAM" id="SignalP"/>
    </source>
</evidence>
<feature type="non-terminal residue" evidence="5">
    <location>
        <position position="1"/>
    </location>
</feature>
<dbReference type="GeneID" id="113473444"/>
<sequence length="102" mass="11016">AVSAHSANDIVKPLYMLVCFILRLSTCLCSQAVSAHSANDIVNYERLETLGDSLLKLATTLCVYTSLGTLDEGELTLIKGTVVGNRNLYLAGRRLALPGYIK</sequence>
<dbReference type="InterPro" id="IPR000999">
    <property type="entry name" value="RNase_III_dom"/>
</dbReference>
<dbReference type="Proteomes" id="UP000079169">
    <property type="component" value="Unplaced"/>
</dbReference>
<dbReference type="KEGG" id="dci:113473444"/>
<dbReference type="Gene3D" id="1.10.1520.10">
    <property type="entry name" value="Ribonuclease III domain"/>
    <property type="match status" value="1"/>
</dbReference>
<name>A0A3Q0JKI5_DIACI</name>
<proteinExistence type="predicted"/>
<feature type="chain" id="PRO_5018330420" evidence="2">
    <location>
        <begin position="30"/>
        <end position="102"/>
    </location>
</feature>
<feature type="domain" description="RNase III" evidence="3">
    <location>
        <begin position="28"/>
        <end position="102"/>
    </location>
</feature>
<evidence type="ECO:0000256" key="1">
    <source>
        <dbReference type="ARBA" id="ARBA00022801"/>
    </source>
</evidence>
<dbReference type="GO" id="GO:0004525">
    <property type="term" value="F:ribonuclease III activity"/>
    <property type="evidence" value="ECO:0007669"/>
    <property type="project" value="InterPro"/>
</dbReference>
<dbReference type="CDD" id="cd00593">
    <property type="entry name" value="RIBOc"/>
    <property type="match status" value="1"/>
</dbReference>
<dbReference type="PaxDb" id="121845-A0A3Q0JKI5"/>
<evidence type="ECO:0000313" key="4">
    <source>
        <dbReference type="Proteomes" id="UP000079169"/>
    </source>
</evidence>
<keyword evidence="1" id="KW-0378">Hydrolase</keyword>
<dbReference type="RefSeq" id="XP_026688866.1">
    <property type="nucleotide sequence ID" value="XM_026833065.1"/>
</dbReference>